<evidence type="ECO:0000256" key="8">
    <source>
        <dbReference type="ARBA" id="ARBA00023136"/>
    </source>
</evidence>
<keyword evidence="8" id="KW-0472">Membrane</keyword>
<evidence type="ECO:0000256" key="6">
    <source>
        <dbReference type="ARBA" id="ARBA00022989"/>
    </source>
</evidence>
<evidence type="ECO:0000256" key="1">
    <source>
        <dbReference type="ARBA" id="ARBA00004162"/>
    </source>
</evidence>
<dbReference type="Pfam" id="PF13855">
    <property type="entry name" value="LRR_8"/>
    <property type="match status" value="1"/>
</dbReference>
<keyword evidence="2" id="KW-0813">Transport</keyword>
<evidence type="ECO:0000256" key="9">
    <source>
        <dbReference type="ARBA" id="ARBA00023157"/>
    </source>
</evidence>
<reference evidence="13" key="1">
    <citation type="submission" date="2025-08" db="UniProtKB">
        <authorList>
            <consortium name="RefSeq"/>
        </authorList>
    </citation>
    <scope>IDENTIFICATION</scope>
    <source>
        <tissue evidence="13">Whole Larva</tissue>
    </source>
</reference>
<protein>
    <submittedName>
        <fullName evidence="13">Protein halfway</fullName>
    </submittedName>
</protein>
<dbReference type="InterPro" id="IPR051432">
    <property type="entry name" value="KCNMA1_auxiliary"/>
</dbReference>
<keyword evidence="7" id="KW-0406">Ion transport</keyword>
<evidence type="ECO:0000313" key="12">
    <source>
        <dbReference type="Proteomes" id="UP000695000"/>
    </source>
</evidence>
<organism evidence="12 13">
    <name type="scientific">Nicrophorus vespilloides</name>
    <name type="common">Boreal carrion beetle</name>
    <dbReference type="NCBI Taxonomy" id="110193"/>
    <lineage>
        <taxon>Eukaryota</taxon>
        <taxon>Metazoa</taxon>
        <taxon>Ecdysozoa</taxon>
        <taxon>Arthropoda</taxon>
        <taxon>Hexapoda</taxon>
        <taxon>Insecta</taxon>
        <taxon>Pterygota</taxon>
        <taxon>Neoptera</taxon>
        <taxon>Endopterygota</taxon>
        <taxon>Coleoptera</taxon>
        <taxon>Polyphaga</taxon>
        <taxon>Staphyliniformia</taxon>
        <taxon>Silphidae</taxon>
        <taxon>Nicrophorinae</taxon>
        <taxon>Nicrophorus</taxon>
    </lineage>
</organism>
<comment type="subcellular location">
    <subcellularLocation>
        <location evidence="1">Cell membrane</location>
        <topology evidence="1">Single-pass membrane protein</topology>
    </subcellularLocation>
</comment>
<feature type="chain" id="PRO_5045625888" evidence="11">
    <location>
        <begin position="30"/>
        <end position="487"/>
    </location>
</feature>
<keyword evidence="6" id="KW-1133">Transmembrane helix</keyword>
<keyword evidence="3" id="KW-1003">Cell membrane</keyword>
<keyword evidence="10" id="KW-0407">Ion channel</keyword>
<keyword evidence="5 11" id="KW-0732">Signal</keyword>
<evidence type="ECO:0000256" key="7">
    <source>
        <dbReference type="ARBA" id="ARBA00023065"/>
    </source>
</evidence>
<evidence type="ECO:0000256" key="3">
    <source>
        <dbReference type="ARBA" id="ARBA00022475"/>
    </source>
</evidence>
<dbReference type="SUPFAM" id="SSF52058">
    <property type="entry name" value="L domain-like"/>
    <property type="match status" value="1"/>
</dbReference>
<dbReference type="GeneID" id="108565269"/>
<evidence type="ECO:0000256" key="11">
    <source>
        <dbReference type="SAM" id="SignalP"/>
    </source>
</evidence>
<dbReference type="PANTHER" id="PTHR46473:SF10">
    <property type="entry name" value="LD45603P-RELATED"/>
    <property type="match status" value="1"/>
</dbReference>
<accession>A0ABM1MZX3</accession>
<dbReference type="Proteomes" id="UP000695000">
    <property type="component" value="Unplaced"/>
</dbReference>
<evidence type="ECO:0000256" key="10">
    <source>
        <dbReference type="ARBA" id="ARBA00023303"/>
    </source>
</evidence>
<keyword evidence="4" id="KW-0812">Transmembrane</keyword>
<evidence type="ECO:0000256" key="2">
    <source>
        <dbReference type="ARBA" id="ARBA00022448"/>
    </source>
</evidence>
<dbReference type="InterPro" id="IPR032675">
    <property type="entry name" value="LRR_dom_sf"/>
</dbReference>
<name>A0ABM1MZX3_NICVS</name>
<dbReference type="InterPro" id="IPR001611">
    <property type="entry name" value="Leu-rich_rpt"/>
</dbReference>
<keyword evidence="12" id="KW-1185">Reference proteome</keyword>
<sequence length="487" mass="55342">MLKTPISAQMWRLCSLLLLLSFTILPCWCRMEPLPTEDPCDKPDCYHRPETDCPAATDICRCKVDAICKTAVICCDVDASGLSDGLACANVNRINISSIHIRNATLSTLNLSDYTTWRGLVSMAFTDGNITNIVGKFVKFASTSCLNFSSNGINRIEDRALANLYNLRELDLSNNNLTDVPHFKKEGIVSLDISDNKPMLCTSLNDTIRRSDIQFNNRNRTWCLSSKTFDWFNSTELVPLEQIERVNELRKDCTINCTCQPLRFDIVPGKSPIINVYVSCTSQHLTELPSPLPPNTKALNVSFNNITSLQPVSKDPSYQSLSELYADHNEITSILPLEGSKFITNFVALSLSHNKLEKIETYVLTNIFDRNYNSRRVNLGHNKLLCDCNTAKVLKVWLMTKQKHIPDYDQIDCENMDMKVSDLDPSKLCQSQHDWTDYIYYIIATEVLLLVFLIAKVSYDYWIFKTAGYLPWPASKMPKLPCDWLCE</sequence>
<keyword evidence="9" id="KW-1015">Disulfide bond</keyword>
<proteinExistence type="predicted"/>
<evidence type="ECO:0000256" key="4">
    <source>
        <dbReference type="ARBA" id="ARBA00022692"/>
    </source>
</evidence>
<evidence type="ECO:0000313" key="13">
    <source>
        <dbReference type="RefSeq" id="XP_017780123.1"/>
    </source>
</evidence>
<dbReference type="PROSITE" id="PS51450">
    <property type="entry name" value="LRR"/>
    <property type="match status" value="2"/>
</dbReference>
<evidence type="ECO:0000256" key="5">
    <source>
        <dbReference type="ARBA" id="ARBA00022729"/>
    </source>
</evidence>
<dbReference type="Gene3D" id="3.80.10.10">
    <property type="entry name" value="Ribonuclease Inhibitor"/>
    <property type="match status" value="2"/>
</dbReference>
<dbReference type="PANTHER" id="PTHR46473">
    <property type="entry name" value="GH08155P"/>
    <property type="match status" value="1"/>
</dbReference>
<feature type="signal peptide" evidence="11">
    <location>
        <begin position="1"/>
        <end position="29"/>
    </location>
</feature>
<dbReference type="RefSeq" id="XP_017780123.1">
    <property type="nucleotide sequence ID" value="XM_017924634.1"/>
</dbReference>
<gene>
    <name evidence="13" type="primary">LOC108565269</name>
</gene>